<name>A0A927A2V2_9NOST</name>
<dbReference type="SMART" id="SM00100">
    <property type="entry name" value="cNMP"/>
    <property type="match status" value="1"/>
</dbReference>
<dbReference type="AlphaFoldDB" id="A0A927A2V2"/>
<dbReference type="InterPro" id="IPR018490">
    <property type="entry name" value="cNMP-bd_dom_sf"/>
</dbReference>
<dbReference type="EMBL" id="JACJQU010000009">
    <property type="protein sequence ID" value="MBD2294905.1"/>
    <property type="molecule type" value="Genomic_DNA"/>
</dbReference>
<dbReference type="Gene3D" id="1.10.10.10">
    <property type="entry name" value="Winged helix-like DNA-binding domain superfamily/Winged helix DNA-binding domain"/>
    <property type="match status" value="1"/>
</dbReference>
<dbReference type="Pfam" id="PF13545">
    <property type="entry name" value="HTH_Crp_2"/>
    <property type="match status" value="1"/>
</dbReference>
<dbReference type="Gene3D" id="2.60.120.10">
    <property type="entry name" value="Jelly Rolls"/>
    <property type="match status" value="1"/>
</dbReference>
<dbReference type="InterPro" id="IPR036390">
    <property type="entry name" value="WH_DNA-bd_sf"/>
</dbReference>
<reference evidence="7" key="1">
    <citation type="journal article" date="2020" name="ISME J.">
        <title>Comparative genomics reveals insights into cyanobacterial evolution and habitat adaptation.</title>
        <authorList>
            <person name="Chen M.Y."/>
            <person name="Teng W.K."/>
            <person name="Zhao L."/>
            <person name="Hu C.X."/>
            <person name="Zhou Y.K."/>
            <person name="Han B.P."/>
            <person name="Song L.R."/>
            <person name="Shu W.S."/>
        </authorList>
    </citation>
    <scope>NUCLEOTIDE SEQUENCE [LARGE SCALE GENOMIC DNA]</scope>
    <source>
        <strain evidence="7">FACHB-251</strain>
    </source>
</reference>
<proteinExistence type="predicted"/>
<dbReference type="InterPro" id="IPR000595">
    <property type="entry name" value="cNMP-bd_dom"/>
</dbReference>
<organism evidence="6 7">
    <name type="scientific">Anabaena sphaerica FACHB-251</name>
    <dbReference type="NCBI Taxonomy" id="2692883"/>
    <lineage>
        <taxon>Bacteria</taxon>
        <taxon>Bacillati</taxon>
        <taxon>Cyanobacteriota</taxon>
        <taxon>Cyanophyceae</taxon>
        <taxon>Nostocales</taxon>
        <taxon>Nostocaceae</taxon>
        <taxon>Anabaena</taxon>
    </lineage>
</organism>
<evidence type="ECO:0000259" key="4">
    <source>
        <dbReference type="PROSITE" id="PS50042"/>
    </source>
</evidence>
<evidence type="ECO:0000256" key="1">
    <source>
        <dbReference type="ARBA" id="ARBA00023015"/>
    </source>
</evidence>
<protein>
    <submittedName>
        <fullName evidence="6">Crp/Fnr family transcriptional regulator</fullName>
    </submittedName>
</protein>
<dbReference type="SUPFAM" id="SSF46785">
    <property type="entry name" value="Winged helix' DNA-binding domain"/>
    <property type="match status" value="1"/>
</dbReference>
<keyword evidence="1" id="KW-0805">Transcription regulation</keyword>
<gene>
    <name evidence="6" type="ORF">H6G06_15800</name>
</gene>
<keyword evidence="2" id="KW-0238">DNA-binding</keyword>
<sequence>MTVTEKVLQVKNFLQKTPIFENIIDEQLQAVANIAILQTYKKNETLFWEGDEATGFFIVKSGRIKVFKVANNGKEQILHIFGIEEYFAEVPAFDGGNFPASAAAIETSEVVFIPRTAFLMVLQQHPTLAIAMLGTFARHLRQLTHLVDTLSFQEVPERLTNYLLKLSKRNDNINVIELDLPKTQLAALLGTVPETLSRAFYKLSQEGKIEVNGTKITLSDEILTPRSN</sequence>
<dbReference type="GO" id="GO:0003677">
    <property type="term" value="F:DNA binding"/>
    <property type="evidence" value="ECO:0007669"/>
    <property type="project" value="UniProtKB-KW"/>
</dbReference>
<evidence type="ECO:0000313" key="6">
    <source>
        <dbReference type="EMBL" id="MBD2294905.1"/>
    </source>
</evidence>
<feature type="domain" description="HTH crp-type" evidence="5">
    <location>
        <begin position="153"/>
        <end position="222"/>
    </location>
</feature>
<dbReference type="SUPFAM" id="SSF51206">
    <property type="entry name" value="cAMP-binding domain-like"/>
    <property type="match status" value="1"/>
</dbReference>
<evidence type="ECO:0000256" key="3">
    <source>
        <dbReference type="ARBA" id="ARBA00023163"/>
    </source>
</evidence>
<dbReference type="GO" id="GO:0003700">
    <property type="term" value="F:DNA-binding transcription factor activity"/>
    <property type="evidence" value="ECO:0007669"/>
    <property type="project" value="TreeGrafter"/>
</dbReference>
<comment type="caution">
    <text evidence="6">The sequence shown here is derived from an EMBL/GenBank/DDBJ whole genome shotgun (WGS) entry which is preliminary data.</text>
</comment>
<dbReference type="PROSITE" id="PS50042">
    <property type="entry name" value="CNMP_BINDING_3"/>
    <property type="match status" value="1"/>
</dbReference>
<dbReference type="InterPro" id="IPR050397">
    <property type="entry name" value="Env_Response_Regulators"/>
</dbReference>
<dbReference type="PANTHER" id="PTHR24567">
    <property type="entry name" value="CRP FAMILY TRANSCRIPTIONAL REGULATORY PROTEIN"/>
    <property type="match status" value="1"/>
</dbReference>
<keyword evidence="3" id="KW-0804">Transcription</keyword>
<dbReference type="CDD" id="cd00038">
    <property type="entry name" value="CAP_ED"/>
    <property type="match status" value="1"/>
</dbReference>
<dbReference type="InterPro" id="IPR014710">
    <property type="entry name" value="RmlC-like_jellyroll"/>
</dbReference>
<dbReference type="Pfam" id="PF00027">
    <property type="entry name" value="cNMP_binding"/>
    <property type="match status" value="1"/>
</dbReference>
<dbReference type="PANTHER" id="PTHR24567:SF74">
    <property type="entry name" value="HTH-TYPE TRANSCRIPTIONAL REGULATOR ARCR"/>
    <property type="match status" value="1"/>
</dbReference>
<evidence type="ECO:0000313" key="7">
    <source>
        <dbReference type="Proteomes" id="UP000662185"/>
    </source>
</evidence>
<dbReference type="Proteomes" id="UP000662185">
    <property type="component" value="Unassembled WGS sequence"/>
</dbReference>
<accession>A0A927A2V2</accession>
<evidence type="ECO:0000259" key="5">
    <source>
        <dbReference type="PROSITE" id="PS51063"/>
    </source>
</evidence>
<evidence type="ECO:0000256" key="2">
    <source>
        <dbReference type="ARBA" id="ARBA00023125"/>
    </source>
</evidence>
<keyword evidence="7" id="KW-1185">Reference proteome</keyword>
<dbReference type="InterPro" id="IPR012318">
    <property type="entry name" value="HTH_CRP"/>
</dbReference>
<dbReference type="InterPro" id="IPR036388">
    <property type="entry name" value="WH-like_DNA-bd_sf"/>
</dbReference>
<dbReference type="RefSeq" id="WP_190561760.1">
    <property type="nucleotide sequence ID" value="NZ_JACJQU010000009.1"/>
</dbReference>
<dbReference type="SMART" id="SM00419">
    <property type="entry name" value="HTH_CRP"/>
    <property type="match status" value="1"/>
</dbReference>
<dbReference type="GO" id="GO:0005829">
    <property type="term" value="C:cytosol"/>
    <property type="evidence" value="ECO:0007669"/>
    <property type="project" value="TreeGrafter"/>
</dbReference>
<feature type="domain" description="Cyclic nucleotide-binding" evidence="4">
    <location>
        <begin position="19"/>
        <end position="139"/>
    </location>
</feature>
<dbReference type="PROSITE" id="PS51063">
    <property type="entry name" value="HTH_CRP_2"/>
    <property type="match status" value="1"/>
</dbReference>